<reference evidence="5 6" key="1">
    <citation type="journal article" date="2002" name="DNA Res.">
        <title>Complete genome structure of the thermophilic cyanobacterium Thermosynechococcus elongatus BP-1.</title>
        <authorList>
            <person name="Nakamura Y."/>
            <person name="Kaneko T."/>
            <person name="Sato S."/>
            <person name="Ikeuchi M."/>
            <person name="Katoh H."/>
            <person name="Sasamoto S."/>
            <person name="Watanabe A."/>
            <person name="Iriguchi M."/>
            <person name="Kawashima K."/>
            <person name="Kimura T."/>
            <person name="Kishida Y."/>
            <person name="Kiyokawa C."/>
            <person name="Kohara M."/>
            <person name="Matsumoto M."/>
            <person name="Matsuno A."/>
            <person name="Nakazaki N."/>
            <person name="Shimpo S."/>
            <person name="Sugimoto M."/>
            <person name="Takeuchi C."/>
            <person name="Yamada M."/>
            <person name="Tabata S."/>
        </authorList>
    </citation>
    <scope>NUCLEOTIDE SEQUENCE [LARGE SCALE GENOMIC DNA]</scope>
    <source>
        <strain evidence="6">IAM M-273 / NIES-2133 / BP-1</strain>
    </source>
</reference>
<dbReference type="GO" id="GO:0005524">
    <property type="term" value="F:ATP binding"/>
    <property type="evidence" value="ECO:0007669"/>
    <property type="project" value="UniProtKB-UniRule"/>
</dbReference>
<dbReference type="NCBIfam" id="NF001415">
    <property type="entry name" value="PRK00292.1-2"/>
    <property type="match status" value="1"/>
</dbReference>
<dbReference type="Gene3D" id="3.30.420.40">
    <property type="match status" value="1"/>
</dbReference>
<dbReference type="GO" id="GO:0004340">
    <property type="term" value="F:glucokinase activity"/>
    <property type="evidence" value="ECO:0007669"/>
    <property type="project" value="UniProtKB-UniRule"/>
</dbReference>
<dbReference type="eggNOG" id="COG0837">
    <property type="taxonomic scope" value="Bacteria"/>
</dbReference>
<dbReference type="SMR" id="Q8DIT6"/>
<dbReference type="GO" id="GO:0006096">
    <property type="term" value="P:glycolytic process"/>
    <property type="evidence" value="ECO:0007669"/>
    <property type="project" value="UniProtKB-UniRule"/>
</dbReference>
<name>Q8DIT6_THEVB</name>
<evidence type="ECO:0000256" key="2">
    <source>
        <dbReference type="ARBA" id="ARBA00022777"/>
    </source>
</evidence>
<evidence type="ECO:0000256" key="4">
    <source>
        <dbReference type="RuleBase" id="RU004046"/>
    </source>
</evidence>
<dbReference type="PATRIC" id="fig|197221.4.peg.1569"/>
<dbReference type="PANTHER" id="PTHR47363:SF1">
    <property type="entry name" value="GLUCOKINASE"/>
    <property type="match status" value="1"/>
</dbReference>
<keyword evidence="3" id="KW-0067">ATP-binding</keyword>
<sequence>MAMTVVLGADVGGTKTLVELWEVGGRDWQLLYRAKYPSRDFPNLTALLQMFLKESPAHPQRACLGIPGPVIDQVAQVTNLGWRVSAAELETALQIPGVTLLNDFAAVAYGALVLPPTDFVVLQERPRRPQAPIALLGAGTGLGEALLIWQGDRYQVMPLEGGHTDFPPRNEEEVGLLRYLWQTYERVSVERVVSGPGLVAIYDYLKSVHFAAESAGVAAAMARGEDPAAVVSQYGLAGDPLCAEALRMFVEAYGAEAGNLALKSLPLGGVLIAGGIAPKILAKMADGTFLQGFVNKGRFRPLMEQLYVAVIINPEVGLRGAVHLAAQGV</sequence>
<dbReference type="Pfam" id="PF02685">
    <property type="entry name" value="Glucokinase"/>
    <property type="match status" value="1"/>
</dbReference>
<dbReference type="EC" id="2.7.1.2" evidence="3"/>
<feature type="binding site" evidence="3">
    <location>
        <begin position="9"/>
        <end position="14"/>
    </location>
    <ligand>
        <name>ATP</name>
        <dbReference type="ChEBI" id="CHEBI:30616"/>
    </ligand>
</feature>
<comment type="similarity">
    <text evidence="3 4">Belongs to the bacterial glucokinase family.</text>
</comment>
<evidence type="ECO:0000313" key="5">
    <source>
        <dbReference type="EMBL" id="BAC09047.1"/>
    </source>
</evidence>
<dbReference type="SUPFAM" id="SSF53067">
    <property type="entry name" value="Actin-like ATPase domain"/>
    <property type="match status" value="1"/>
</dbReference>
<dbReference type="InterPro" id="IPR003836">
    <property type="entry name" value="Glucokinase"/>
</dbReference>
<comment type="subcellular location">
    <subcellularLocation>
        <location evidence="3">Cytoplasm</location>
    </subcellularLocation>
</comment>
<dbReference type="GO" id="GO:0005737">
    <property type="term" value="C:cytoplasm"/>
    <property type="evidence" value="ECO:0007669"/>
    <property type="project" value="UniProtKB-SubCell"/>
</dbReference>
<dbReference type="STRING" id="197221.gene:10748095"/>
<comment type="catalytic activity">
    <reaction evidence="3">
        <text>D-glucose + ATP = D-glucose 6-phosphate + ADP + H(+)</text>
        <dbReference type="Rhea" id="RHEA:17825"/>
        <dbReference type="ChEBI" id="CHEBI:4167"/>
        <dbReference type="ChEBI" id="CHEBI:15378"/>
        <dbReference type="ChEBI" id="CHEBI:30616"/>
        <dbReference type="ChEBI" id="CHEBI:61548"/>
        <dbReference type="ChEBI" id="CHEBI:456216"/>
        <dbReference type="EC" id="2.7.1.2"/>
    </reaction>
</comment>
<dbReference type="NCBIfam" id="TIGR00749">
    <property type="entry name" value="glk"/>
    <property type="match status" value="1"/>
</dbReference>
<organism evidence="5 6">
    <name type="scientific">Thermosynechococcus vestitus (strain NIES-2133 / IAM M-273 / BP-1)</name>
    <dbReference type="NCBI Taxonomy" id="197221"/>
    <lineage>
        <taxon>Bacteria</taxon>
        <taxon>Bacillati</taxon>
        <taxon>Cyanobacteriota</taxon>
        <taxon>Cyanophyceae</taxon>
        <taxon>Acaryochloridales</taxon>
        <taxon>Thermosynechococcaceae</taxon>
        <taxon>Thermosynechococcus</taxon>
    </lineage>
</organism>
<dbReference type="InterPro" id="IPR043129">
    <property type="entry name" value="ATPase_NBD"/>
</dbReference>
<evidence type="ECO:0000256" key="1">
    <source>
        <dbReference type="ARBA" id="ARBA00022679"/>
    </source>
</evidence>
<dbReference type="GO" id="GO:0005536">
    <property type="term" value="F:D-glucose binding"/>
    <property type="evidence" value="ECO:0007669"/>
    <property type="project" value="InterPro"/>
</dbReference>
<evidence type="ECO:0000313" key="6">
    <source>
        <dbReference type="Proteomes" id="UP000000440"/>
    </source>
</evidence>
<keyword evidence="6" id="KW-1185">Reference proteome</keyword>
<dbReference type="EMBL" id="BA000039">
    <property type="protein sequence ID" value="BAC09047.1"/>
    <property type="molecule type" value="Genomic_DNA"/>
</dbReference>
<dbReference type="HAMAP" id="MF_00524">
    <property type="entry name" value="Glucokinase"/>
    <property type="match status" value="1"/>
</dbReference>
<accession>Q8DIT6</accession>
<keyword evidence="3" id="KW-0324">Glycolysis</keyword>
<dbReference type="CDD" id="cd24008">
    <property type="entry name" value="ASKHA_NBD_GLK"/>
    <property type="match status" value="1"/>
</dbReference>
<dbReference type="AlphaFoldDB" id="Q8DIT6"/>
<proteinExistence type="inferred from homology"/>
<keyword evidence="3" id="KW-0547">Nucleotide-binding</keyword>
<keyword evidence="3" id="KW-0963">Cytoplasm</keyword>
<dbReference type="KEGG" id="tel:tll1495"/>
<dbReference type="Gene3D" id="3.40.367.20">
    <property type="match status" value="1"/>
</dbReference>
<protein>
    <recommendedName>
        <fullName evidence="3">Glucokinase</fullName>
        <ecNumber evidence="3">2.7.1.2</ecNumber>
    </recommendedName>
    <alternativeName>
        <fullName evidence="3">Glucose kinase</fullName>
    </alternativeName>
</protein>
<keyword evidence="2 3" id="KW-0418">Kinase</keyword>
<dbReference type="EnsemblBacteria" id="BAC09047">
    <property type="protein sequence ID" value="BAC09047"/>
    <property type="gene ID" value="BAC09047"/>
</dbReference>
<dbReference type="PANTHER" id="PTHR47363">
    <property type="entry name" value="GLUCOKINASE"/>
    <property type="match status" value="1"/>
</dbReference>
<dbReference type="Proteomes" id="UP000000440">
    <property type="component" value="Chromosome"/>
</dbReference>
<keyword evidence="1 3" id="KW-0808">Transferase</keyword>
<gene>
    <name evidence="3" type="primary">glk</name>
    <name evidence="5" type="ordered locus">tll1495</name>
</gene>
<evidence type="ECO:0000256" key="3">
    <source>
        <dbReference type="HAMAP-Rule" id="MF_00524"/>
    </source>
</evidence>